<comment type="caution">
    <text evidence="8">The sequence shown here is derived from an EMBL/GenBank/DDBJ whole genome shotgun (WGS) entry which is preliminary data.</text>
</comment>
<evidence type="ECO:0000256" key="1">
    <source>
        <dbReference type="ARBA" id="ARBA00010718"/>
    </source>
</evidence>
<keyword evidence="9" id="KW-1185">Reference proteome</keyword>
<name>A0AAW1SKJ8_9CHLO</name>
<dbReference type="Pfam" id="PF00194">
    <property type="entry name" value="Carb_anhydrase"/>
    <property type="match status" value="1"/>
</dbReference>
<dbReference type="CDD" id="cd03124">
    <property type="entry name" value="alpha_CA_prokaryotic_like"/>
    <property type="match status" value="1"/>
</dbReference>
<dbReference type="PANTHER" id="PTHR18952:SF265">
    <property type="entry name" value="CARBONIC ANHYDRASE"/>
    <property type="match status" value="1"/>
</dbReference>
<evidence type="ECO:0000256" key="2">
    <source>
        <dbReference type="ARBA" id="ARBA00012925"/>
    </source>
</evidence>
<dbReference type="GO" id="GO:0008270">
    <property type="term" value="F:zinc ion binding"/>
    <property type="evidence" value="ECO:0007669"/>
    <property type="project" value="InterPro"/>
</dbReference>
<dbReference type="AlphaFoldDB" id="A0AAW1SKJ8"/>
<organism evidence="8 9">
    <name type="scientific">Apatococcus fuscideae</name>
    <dbReference type="NCBI Taxonomy" id="2026836"/>
    <lineage>
        <taxon>Eukaryota</taxon>
        <taxon>Viridiplantae</taxon>
        <taxon>Chlorophyta</taxon>
        <taxon>core chlorophytes</taxon>
        <taxon>Trebouxiophyceae</taxon>
        <taxon>Chlorellales</taxon>
        <taxon>Chlorellaceae</taxon>
        <taxon>Apatococcus</taxon>
    </lineage>
</organism>
<evidence type="ECO:0000256" key="4">
    <source>
        <dbReference type="ARBA" id="ARBA00022833"/>
    </source>
</evidence>
<dbReference type="InterPro" id="IPR023561">
    <property type="entry name" value="Carbonic_anhydrase_a-class"/>
</dbReference>
<gene>
    <name evidence="8" type="ORF">WJX84_000109</name>
</gene>
<dbReference type="InterPro" id="IPR036398">
    <property type="entry name" value="CA_dom_sf"/>
</dbReference>
<protein>
    <recommendedName>
        <fullName evidence="2">carbonic anhydrase</fullName>
        <ecNumber evidence="2">4.2.1.1</ecNumber>
    </recommendedName>
</protein>
<evidence type="ECO:0000256" key="6">
    <source>
        <dbReference type="ARBA" id="ARBA00048348"/>
    </source>
</evidence>
<dbReference type="PANTHER" id="PTHR18952">
    <property type="entry name" value="CARBONIC ANHYDRASE"/>
    <property type="match status" value="1"/>
</dbReference>
<evidence type="ECO:0000313" key="9">
    <source>
        <dbReference type="Proteomes" id="UP001485043"/>
    </source>
</evidence>
<comment type="catalytic activity">
    <reaction evidence="6">
        <text>hydrogencarbonate + H(+) = CO2 + H2O</text>
        <dbReference type="Rhea" id="RHEA:10748"/>
        <dbReference type="ChEBI" id="CHEBI:15377"/>
        <dbReference type="ChEBI" id="CHEBI:15378"/>
        <dbReference type="ChEBI" id="CHEBI:16526"/>
        <dbReference type="ChEBI" id="CHEBI:17544"/>
        <dbReference type="EC" id="4.2.1.1"/>
    </reaction>
</comment>
<sequence>MPIAEGGASVGFDYTLSGVDWPGLCQTGQRQSPINIVSGSETWLDVPESLRPNLDFGTGTAVKVINFGRYFQVLWTPLRPPNASVTLGALFGQPNFTGPGVLGPNGTVIPGNGEDRVPLIPQQWHLHTPSEHAIDGKLAVIEAHLVTLVPNTSVPACGSAGCTQVFGVLYDIVEDTELPDTFLSPFLYDLPESIGTQYGDNFTSDFVLDFAEFFPNDTSDYVTYSGSLTTPPCTENVLWTVLLSNPTVSISQVETLANGQAVTQRPLECYPVPDSDLNLEQLQKPSGTFQICSAQGQRESDRFPQALHGRMVTRYA</sequence>
<dbReference type="Gene3D" id="3.10.200.10">
    <property type="entry name" value="Alpha carbonic anhydrase"/>
    <property type="match status" value="1"/>
</dbReference>
<dbReference type="PROSITE" id="PS51144">
    <property type="entry name" value="ALPHA_CA_2"/>
    <property type="match status" value="1"/>
</dbReference>
<reference evidence="8 9" key="1">
    <citation type="journal article" date="2024" name="Nat. Commun.">
        <title>Phylogenomics reveals the evolutionary origins of lichenization in chlorophyte algae.</title>
        <authorList>
            <person name="Puginier C."/>
            <person name="Libourel C."/>
            <person name="Otte J."/>
            <person name="Skaloud P."/>
            <person name="Haon M."/>
            <person name="Grisel S."/>
            <person name="Petersen M."/>
            <person name="Berrin J.G."/>
            <person name="Delaux P.M."/>
            <person name="Dal Grande F."/>
            <person name="Keller J."/>
        </authorList>
    </citation>
    <scope>NUCLEOTIDE SEQUENCE [LARGE SCALE GENOMIC DNA]</scope>
    <source>
        <strain evidence="8 9">SAG 2523</strain>
    </source>
</reference>
<dbReference type="SMART" id="SM01057">
    <property type="entry name" value="Carb_anhydrase"/>
    <property type="match status" value="1"/>
</dbReference>
<dbReference type="InterPro" id="IPR041891">
    <property type="entry name" value="Alpha_CA_prokaryot-like"/>
</dbReference>
<dbReference type="InterPro" id="IPR001148">
    <property type="entry name" value="CA_dom"/>
</dbReference>
<keyword evidence="5" id="KW-0456">Lyase</keyword>
<keyword evidence="4" id="KW-0862">Zinc</keyword>
<dbReference type="EC" id="4.2.1.1" evidence="2"/>
<comment type="similarity">
    <text evidence="1">Belongs to the alpha-carbonic anhydrase family.</text>
</comment>
<dbReference type="Proteomes" id="UP001485043">
    <property type="component" value="Unassembled WGS sequence"/>
</dbReference>
<feature type="domain" description="Alpha-carbonic anhydrase" evidence="7">
    <location>
        <begin position="10"/>
        <end position="316"/>
    </location>
</feature>
<evidence type="ECO:0000256" key="5">
    <source>
        <dbReference type="ARBA" id="ARBA00023239"/>
    </source>
</evidence>
<evidence type="ECO:0000313" key="8">
    <source>
        <dbReference type="EMBL" id="KAK9846056.1"/>
    </source>
</evidence>
<dbReference type="GO" id="GO:0004089">
    <property type="term" value="F:carbonate dehydratase activity"/>
    <property type="evidence" value="ECO:0007669"/>
    <property type="project" value="UniProtKB-EC"/>
</dbReference>
<evidence type="ECO:0000259" key="7">
    <source>
        <dbReference type="PROSITE" id="PS51144"/>
    </source>
</evidence>
<dbReference type="EMBL" id="JALJOV010001575">
    <property type="protein sequence ID" value="KAK9846056.1"/>
    <property type="molecule type" value="Genomic_DNA"/>
</dbReference>
<evidence type="ECO:0000256" key="3">
    <source>
        <dbReference type="ARBA" id="ARBA00022723"/>
    </source>
</evidence>
<accession>A0AAW1SKJ8</accession>
<proteinExistence type="inferred from homology"/>
<keyword evidence="3" id="KW-0479">Metal-binding</keyword>
<dbReference type="SUPFAM" id="SSF51069">
    <property type="entry name" value="Carbonic anhydrase"/>
    <property type="match status" value="1"/>
</dbReference>